<feature type="chain" id="PRO_5047530277" evidence="1">
    <location>
        <begin position="36"/>
        <end position="689"/>
    </location>
</feature>
<dbReference type="InterPro" id="IPR039743">
    <property type="entry name" value="6GAL/EXGAL"/>
</dbReference>
<dbReference type="InterPro" id="IPR000772">
    <property type="entry name" value="Ricin_B_lectin"/>
</dbReference>
<dbReference type="Gene3D" id="3.20.20.80">
    <property type="entry name" value="Glycosidases"/>
    <property type="match status" value="1"/>
</dbReference>
<evidence type="ECO:0000313" key="4">
    <source>
        <dbReference type="EMBL" id="MCX3064039.1"/>
    </source>
</evidence>
<evidence type="ECO:0000313" key="5">
    <source>
        <dbReference type="Proteomes" id="UP001163064"/>
    </source>
</evidence>
<name>A0ABT3U3Y9_9ACTN</name>
<dbReference type="RefSeq" id="WP_266605474.1">
    <property type="nucleotide sequence ID" value="NZ_JAPHNL010000331.1"/>
</dbReference>
<dbReference type="Pfam" id="PF14587">
    <property type="entry name" value="Glyco_hydr_30_2"/>
    <property type="match status" value="1"/>
</dbReference>
<dbReference type="PANTHER" id="PTHR42767">
    <property type="entry name" value="ENDO-BETA-1,6-GALACTANASE"/>
    <property type="match status" value="1"/>
</dbReference>
<dbReference type="InterPro" id="IPR013780">
    <property type="entry name" value="Glyco_hydro_b"/>
</dbReference>
<feature type="domain" description="Endo-beta-1,6-galactanase-like" evidence="3">
    <location>
        <begin position="46"/>
        <end position="300"/>
    </location>
</feature>
<feature type="signal peptide" evidence="1">
    <location>
        <begin position="1"/>
        <end position="35"/>
    </location>
</feature>
<dbReference type="Gene3D" id="2.60.40.1180">
    <property type="entry name" value="Golgi alpha-mannosidase II"/>
    <property type="match status" value="1"/>
</dbReference>
<dbReference type="Gene3D" id="2.80.10.50">
    <property type="match status" value="1"/>
</dbReference>
<reference evidence="4" key="1">
    <citation type="submission" date="2022-10" db="EMBL/GenBank/DDBJ databases">
        <title>Streptomyces beihaiensis sp. nov., a chitin degrading actinobacterium, isolated from shrimp pond soil.</title>
        <authorList>
            <person name="Xie J."/>
            <person name="Shen N."/>
        </authorList>
    </citation>
    <scope>NUCLEOTIDE SEQUENCE</scope>
    <source>
        <strain evidence="4">GXMU-J5</strain>
    </source>
</reference>
<dbReference type="CDD" id="cd00161">
    <property type="entry name" value="beta-trefoil_Ricin-like"/>
    <property type="match status" value="1"/>
</dbReference>
<evidence type="ECO:0000256" key="1">
    <source>
        <dbReference type="SAM" id="SignalP"/>
    </source>
</evidence>
<dbReference type="InterPro" id="IPR017853">
    <property type="entry name" value="GH"/>
</dbReference>
<dbReference type="PROSITE" id="PS50231">
    <property type="entry name" value="RICIN_B_LECTIN"/>
    <property type="match status" value="1"/>
</dbReference>
<comment type="caution">
    <text evidence="4">The sequence shown here is derived from an EMBL/GenBank/DDBJ whole genome shotgun (WGS) entry which is preliminary data.</text>
</comment>
<evidence type="ECO:0000259" key="3">
    <source>
        <dbReference type="Pfam" id="PF14587"/>
    </source>
</evidence>
<dbReference type="PANTHER" id="PTHR42767:SF1">
    <property type="entry name" value="ENDO-BETA-1,6-GALACTANASE-LIKE DOMAIN-CONTAINING PROTEIN"/>
    <property type="match status" value="1"/>
</dbReference>
<organism evidence="4 5">
    <name type="scientific">Streptomyces beihaiensis</name>
    <dbReference type="NCBI Taxonomy" id="2984495"/>
    <lineage>
        <taxon>Bacteria</taxon>
        <taxon>Bacillati</taxon>
        <taxon>Actinomycetota</taxon>
        <taxon>Actinomycetes</taxon>
        <taxon>Kitasatosporales</taxon>
        <taxon>Streptomycetaceae</taxon>
        <taxon>Streptomyces</taxon>
    </lineage>
</organism>
<dbReference type="EMBL" id="JAPHNL010000331">
    <property type="protein sequence ID" value="MCX3064039.1"/>
    <property type="molecule type" value="Genomic_DNA"/>
</dbReference>
<dbReference type="SUPFAM" id="SSF51011">
    <property type="entry name" value="Glycosyl hydrolase domain"/>
    <property type="match status" value="1"/>
</dbReference>
<accession>A0ABT3U3Y9</accession>
<sequence length="689" mass="73928">MAHHTRTRRNRLAAAVGSAALITGAALATASPVDAATTTGGAAASVTVTPDPSYRQQKFEGWGTSLAWFANATGNYPRQIREKLAELVFGKDGLALNIARYNIGGGNAPDVKNYLRPGGAVQGWWKAPAGTTRQDTDWWDPDDPADWNDNADATQRWWVNRIKHDITHWEAFSNSPPYFMTVSGYVSGGFDANKDQLKTSSVRDFAAYLAGATKRLETSEGIKVDTVDPFNEPNTDYWHTDLGADGLPTGGRQEGAHIGPELQQKVIRALAPALREAGTGARVSAMDETNPTKFATDWNTYPADVSAQVGQMNTHAYGTANRTTVRDLAKAADKPLWMSEVEGDFGDGQSFTDMRPGLGIAQHMVDDLRELEPNAWVFWQPIEDYDNMKPGGENSKGGNWGEIQIPFSCTSADTLSSCPVRTNTKFDTARNFTHYIRPGDRLIATNDTHTAAALSRSGDAATVVHVNSTTASRTVVLDLSKFGHIGRSATVTPVVTSADGKLDRRTALPVREGKVTFTVPAQSVTSFLVDHVSGVAADAATPHQGHTYELTGVQSGKDLTVAADGSGLVIRSDGSGADRRWRLARIVADGSQGRYGNRTRYEFADATTGERLTVHDGAPVVEPDTGTPGTAAQWILSTTGDGTYTLVNAATGKLLDVSGQSTRDGAPVITYRPTSGPNERWRITDVTAG</sequence>
<dbReference type="Pfam" id="PF14200">
    <property type="entry name" value="RicinB_lectin_2"/>
    <property type="match status" value="1"/>
</dbReference>
<proteinExistence type="predicted"/>
<dbReference type="SUPFAM" id="SSF50370">
    <property type="entry name" value="Ricin B-like lectins"/>
    <property type="match status" value="1"/>
</dbReference>
<feature type="domain" description="Ricin B lectin" evidence="2">
    <location>
        <begin position="599"/>
        <end position="671"/>
    </location>
</feature>
<evidence type="ECO:0000259" key="2">
    <source>
        <dbReference type="Pfam" id="PF14200"/>
    </source>
</evidence>
<dbReference type="Proteomes" id="UP001163064">
    <property type="component" value="Unassembled WGS sequence"/>
</dbReference>
<gene>
    <name evidence="4" type="ORF">OFY01_30640</name>
</gene>
<dbReference type="SUPFAM" id="SSF51445">
    <property type="entry name" value="(Trans)glycosidases"/>
    <property type="match status" value="1"/>
</dbReference>
<dbReference type="InterPro" id="IPR035992">
    <property type="entry name" value="Ricin_B-like_lectins"/>
</dbReference>
<keyword evidence="5" id="KW-1185">Reference proteome</keyword>
<dbReference type="InterPro" id="IPR039514">
    <property type="entry name" value="6GAL-like"/>
</dbReference>
<keyword evidence="1" id="KW-0732">Signal</keyword>
<protein>
    <submittedName>
        <fullName evidence="4">RICIN domain-containing protein</fullName>
    </submittedName>
</protein>